<keyword evidence="2 6" id="KW-0812">Transmembrane</keyword>
<feature type="region of interest" description="Disordered" evidence="5">
    <location>
        <begin position="219"/>
        <end position="326"/>
    </location>
</feature>
<protein>
    <recommendedName>
        <fullName evidence="9">Thiosulfate dehydrogenase [quinone] large subunit</fullName>
    </recommendedName>
</protein>
<evidence type="ECO:0000256" key="1">
    <source>
        <dbReference type="ARBA" id="ARBA00004141"/>
    </source>
</evidence>
<feature type="compositionally biased region" description="Basic and acidic residues" evidence="5">
    <location>
        <begin position="231"/>
        <end position="243"/>
    </location>
</feature>
<gene>
    <name evidence="7" type="ORF">GCM10017581_022430</name>
</gene>
<feature type="compositionally biased region" description="Basic residues" evidence="5">
    <location>
        <begin position="248"/>
        <end position="260"/>
    </location>
</feature>
<dbReference type="GO" id="GO:0016020">
    <property type="term" value="C:membrane"/>
    <property type="evidence" value="ECO:0007669"/>
    <property type="project" value="UniProtKB-SubCell"/>
</dbReference>
<evidence type="ECO:0000313" key="8">
    <source>
        <dbReference type="Proteomes" id="UP001143480"/>
    </source>
</evidence>
<accession>A0A9W6KGK5</accession>
<name>A0A9W6KGK5_9ACTN</name>
<dbReference type="AlphaFoldDB" id="A0A9W6KGK5"/>
<keyword evidence="8" id="KW-1185">Reference proteome</keyword>
<evidence type="ECO:0000313" key="7">
    <source>
        <dbReference type="EMBL" id="GLL00502.1"/>
    </source>
</evidence>
<feature type="transmembrane region" description="Helical" evidence="6">
    <location>
        <begin position="118"/>
        <end position="138"/>
    </location>
</feature>
<evidence type="ECO:0000256" key="6">
    <source>
        <dbReference type="SAM" id="Phobius"/>
    </source>
</evidence>
<keyword evidence="4 6" id="KW-0472">Membrane</keyword>
<reference evidence="7" key="1">
    <citation type="journal article" date="2014" name="Int. J. Syst. Evol. Microbiol.">
        <title>Complete genome sequence of Corynebacterium casei LMG S-19264T (=DSM 44701T), isolated from a smear-ripened cheese.</title>
        <authorList>
            <consortium name="US DOE Joint Genome Institute (JGI-PGF)"/>
            <person name="Walter F."/>
            <person name="Albersmeier A."/>
            <person name="Kalinowski J."/>
            <person name="Ruckert C."/>
        </authorList>
    </citation>
    <scope>NUCLEOTIDE SEQUENCE</scope>
    <source>
        <strain evidence="7">VKM Ac-1321</strain>
    </source>
</reference>
<dbReference type="Pfam" id="PF07681">
    <property type="entry name" value="DoxX"/>
    <property type="match status" value="1"/>
</dbReference>
<evidence type="ECO:0008006" key="9">
    <source>
        <dbReference type="Google" id="ProtNLM"/>
    </source>
</evidence>
<dbReference type="EMBL" id="BSFP01000009">
    <property type="protein sequence ID" value="GLL00502.1"/>
    <property type="molecule type" value="Genomic_DNA"/>
</dbReference>
<comment type="subcellular location">
    <subcellularLocation>
        <location evidence="1">Membrane</location>
        <topology evidence="1">Multi-pass membrane protein</topology>
    </subcellularLocation>
</comment>
<keyword evidence="3 6" id="KW-1133">Transmembrane helix</keyword>
<evidence type="ECO:0000256" key="4">
    <source>
        <dbReference type="ARBA" id="ARBA00023136"/>
    </source>
</evidence>
<evidence type="ECO:0000256" key="5">
    <source>
        <dbReference type="SAM" id="MobiDB-lite"/>
    </source>
</evidence>
<sequence length="326" mass="34599">MSTHTNHAAASHLERVEAPGHMLTKAAARALAVLRYATGFVFLWAFADKLFGLGYSTPSARAWINGGSPTKGFLASVDVGPLQGFFHTIAGTWYANWFFMLGLLGIGIALLAGVGTRIAAASGALMMAFMWLAEFPIAQHTAAGAPSGSTNPLTDYHVVYAIALVVIALTYAGQTWGLGKLWAKLPFVQRNRWLIAPMHHGSRPPIFCCALAAAGGGGERRRAVAGRRPAQRRDPPGPLDRPDPGPGARHRRDPGRHRLRHADSAGRPARSGIAGGADQPMTPAARLSGVRDGRRRCDERTGRAVPALRPGAKSRAGAHSPAAHCR</sequence>
<evidence type="ECO:0000256" key="3">
    <source>
        <dbReference type="ARBA" id="ARBA00022989"/>
    </source>
</evidence>
<reference evidence="7" key="2">
    <citation type="submission" date="2023-01" db="EMBL/GenBank/DDBJ databases">
        <authorList>
            <person name="Sun Q."/>
            <person name="Evtushenko L."/>
        </authorList>
    </citation>
    <scope>NUCLEOTIDE SEQUENCE</scope>
    <source>
        <strain evidence="7">VKM Ac-1321</strain>
    </source>
</reference>
<feature type="transmembrane region" description="Helical" evidence="6">
    <location>
        <begin position="26"/>
        <end position="47"/>
    </location>
</feature>
<dbReference type="Proteomes" id="UP001143480">
    <property type="component" value="Unassembled WGS sequence"/>
</dbReference>
<feature type="transmembrane region" description="Helical" evidence="6">
    <location>
        <begin position="158"/>
        <end position="183"/>
    </location>
</feature>
<feature type="compositionally biased region" description="Basic and acidic residues" evidence="5">
    <location>
        <begin position="289"/>
        <end position="302"/>
    </location>
</feature>
<dbReference type="InterPro" id="IPR032808">
    <property type="entry name" value="DoxX"/>
</dbReference>
<evidence type="ECO:0000256" key="2">
    <source>
        <dbReference type="ARBA" id="ARBA00022692"/>
    </source>
</evidence>
<organism evidence="7 8">
    <name type="scientific">Dactylosporangium matsuzakiense</name>
    <dbReference type="NCBI Taxonomy" id="53360"/>
    <lineage>
        <taxon>Bacteria</taxon>
        <taxon>Bacillati</taxon>
        <taxon>Actinomycetota</taxon>
        <taxon>Actinomycetes</taxon>
        <taxon>Micromonosporales</taxon>
        <taxon>Micromonosporaceae</taxon>
        <taxon>Dactylosporangium</taxon>
    </lineage>
</organism>
<comment type="caution">
    <text evidence="7">The sequence shown here is derived from an EMBL/GenBank/DDBJ whole genome shotgun (WGS) entry which is preliminary data.</text>
</comment>
<feature type="transmembrane region" description="Helical" evidence="6">
    <location>
        <begin position="93"/>
        <end position="111"/>
    </location>
</feature>
<proteinExistence type="predicted"/>